<organism evidence="2 3">
    <name type="scientific">Suillus subaureus</name>
    <dbReference type="NCBI Taxonomy" id="48587"/>
    <lineage>
        <taxon>Eukaryota</taxon>
        <taxon>Fungi</taxon>
        <taxon>Dikarya</taxon>
        <taxon>Basidiomycota</taxon>
        <taxon>Agaricomycotina</taxon>
        <taxon>Agaricomycetes</taxon>
        <taxon>Agaricomycetidae</taxon>
        <taxon>Boletales</taxon>
        <taxon>Suillineae</taxon>
        <taxon>Suillaceae</taxon>
        <taxon>Suillus</taxon>
    </lineage>
</organism>
<reference evidence="2" key="1">
    <citation type="journal article" date="2020" name="New Phytol.">
        <title>Comparative genomics reveals dynamic genome evolution in host specialist ectomycorrhizal fungi.</title>
        <authorList>
            <person name="Lofgren L.A."/>
            <person name="Nguyen N.H."/>
            <person name="Vilgalys R."/>
            <person name="Ruytinx J."/>
            <person name="Liao H.L."/>
            <person name="Branco S."/>
            <person name="Kuo A."/>
            <person name="LaButti K."/>
            <person name="Lipzen A."/>
            <person name="Andreopoulos W."/>
            <person name="Pangilinan J."/>
            <person name="Riley R."/>
            <person name="Hundley H."/>
            <person name="Na H."/>
            <person name="Barry K."/>
            <person name="Grigoriev I.V."/>
            <person name="Stajich J.E."/>
            <person name="Kennedy P.G."/>
        </authorList>
    </citation>
    <scope>NUCLEOTIDE SEQUENCE</scope>
    <source>
        <strain evidence="2">MN1</strain>
    </source>
</reference>
<dbReference type="PANTHER" id="PTHR31859:SF1">
    <property type="entry name" value="TETRATRICOPEPTIDE REPEAT PROTEIN 39C"/>
    <property type="match status" value="1"/>
</dbReference>
<dbReference type="InterPro" id="IPR019412">
    <property type="entry name" value="IML2/TPR_39"/>
</dbReference>
<dbReference type="RefSeq" id="XP_041189053.1">
    <property type="nucleotide sequence ID" value="XM_041340835.1"/>
</dbReference>
<proteinExistence type="predicted"/>
<dbReference type="OrthoDB" id="43460at2759"/>
<feature type="region of interest" description="Disordered" evidence="1">
    <location>
        <begin position="555"/>
        <end position="576"/>
    </location>
</feature>
<feature type="compositionally biased region" description="Low complexity" evidence="1">
    <location>
        <begin position="244"/>
        <end position="253"/>
    </location>
</feature>
<feature type="region of interest" description="Disordered" evidence="1">
    <location>
        <begin position="195"/>
        <end position="261"/>
    </location>
</feature>
<evidence type="ECO:0000313" key="3">
    <source>
        <dbReference type="Proteomes" id="UP000807769"/>
    </source>
</evidence>
<feature type="compositionally biased region" description="Low complexity" evidence="1">
    <location>
        <begin position="210"/>
        <end position="231"/>
    </location>
</feature>
<comment type="caution">
    <text evidence="2">The sequence shown here is derived from an EMBL/GenBank/DDBJ whole genome shotgun (WGS) entry which is preliminary data.</text>
</comment>
<dbReference type="PANTHER" id="PTHR31859">
    <property type="entry name" value="TETRATRICOPEPTIDE REPEAT PROTEIN 39 FAMILY MEMBER"/>
    <property type="match status" value="1"/>
</dbReference>
<dbReference type="GO" id="GO:0005829">
    <property type="term" value="C:cytosol"/>
    <property type="evidence" value="ECO:0007669"/>
    <property type="project" value="TreeGrafter"/>
</dbReference>
<dbReference type="Proteomes" id="UP000807769">
    <property type="component" value="Unassembled WGS sequence"/>
</dbReference>
<gene>
    <name evidence="2" type="ORF">BJ212DRAFT_1484647</name>
</gene>
<dbReference type="AlphaFoldDB" id="A0A9P7E2K3"/>
<dbReference type="EMBL" id="JABBWG010000035">
    <property type="protein sequence ID" value="KAG1809144.1"/>
    <property type="molecule type" value="Genomic_DNA"/>
</dbReference>
<accession>A0A9P7E2K3</accession>
<dbReference type="GeneID" id="64634851"/>
<keyword evidence="3" id="KW-1185">Reference proteome</keyword>
<evidence type="ECO:0000256" key="1">
    <source>
        <dbReference type="SAM" id="MobiDB-lite"/>
    </source>
</evidence>
<evidence type="ECO:0000313" key="2">
    <source>
        <dbReference type="EMBL" id="KAG1809144.1"/>
    </source>
</evidence>
<dbReference type="SUPFAM" id="SSF48452">
    <property type="entry name" value="TPR-like"/>
    <property type="match status" value="1"/>
</dbReference>
<feature type="compositionally biased region" description="Basic and acidic residues" evidence="1">
    <location>
        <begin position="564"/>
        <end position="576"/>
    </location>
</feature>
<dbReference type="GO" id="GO:0005741">
    <property type="term" value="C:mitochondrial outer membrane"/>
    <property type="evidence" value="ECO:0007669"/>
    <property type="project" value="TreeGrafter"/>
</dbReference>
<dbReference type="Pfam" id="PF10300">
    <property type="entry name" value="Iml2-TPR_39"/>
    <property type="match status" value="1"/>
</dbReference>
<dbReference type="GO" id="GO:0005634">
    <property type="term" value="C:nucleus"/>
    <property type="evidence" value="ECO:0007669"/>
    <property type="project" value="TreeGrafter"/>
</dbReference>
<name>A0A9P7E2K3_9AGAM</name>
<dbReference type="InterPro" id="IPR011990">
    <property type="entry name" value="TPR-like_helical_dom_sf"/>
</dbReference>
<sequence length="716" mass="78831">MSNSPPPVNNPYDPANALDDIPGLHWALHEFLQSRMHESERFCEQSDPEKKRLYFATGFGLIQCVKGLMSFEDKDLLAAINHTKHGIAVASIHRKRPSSLAGRLAGYIVPSLSTSGTEWIAGMTSVERHAELVYAESLYQKSLLGIVYSGDWLAFIREVLNMRTTISIYRQLGKWIETVDAAYAIAHPELLAAISTPNPAPERGTDIEETPPQSSTTSFASASSSCAAHSPLPSPEHTAIQDLASPPSNATPSPTHPYLPSPSIDPHFRSGVYLGLGMSHLVLSMMPGKLLALVELFGYKGDRKFGLELLERAGGWGANGRVVEKEAEGVRRAICDMSLLIFHLVLSAFTFEGVDVRKATRVLEWNLKRYPNGVFFLFGAGRLALVRSQPSKALVYYARAAQAQTQYKNLHHVSWWESAVACLGLWRVAESRLWWGKLGGEATWSKATYTYGEAACLATLGEHAEAKKLMERVQGLRQKIAGKSIPVEKFVARKARKYLAQSGRLLLPALELAYVFHAIAHAPREVIVTEMIPAVGGALGELGLVLSSGSEGLVSSGSGGSEGGAKENEAKKGKDKKLESRSGYWDDVCLARFLEGVCWRFVAYPDPDAELEPDEKIPFSPEDARTYSERAFRAVFEHGPNIELDHYIVYYTHFEYGRLLARSGDKDSARTQFDLVMSGKPLEVNAAGRKGKYSLENALHMRTNAALEALDQNRLL</sequence>
<protein>
    <submittedName>
        <fullName evidence="2">Uncharacterized protein</fullName>
    </submittedName>
</protein>